<dbReference type="Proteomes" id="UP000008983">
    <property type="component" value="Unassembled WGS sequence"/>
</dbReference>
<dbReference type="STRING" id="857967.G0QVH1"/>
<dbReference type="RefSeq" id="XP_004032368.1">
    <property type="nucleotide sequence ID" value="XM_004032320.1"/>
</dbReference>
<evidence type="ECO:0000256" key="1">
    <source>
        <dbReference type="SAM" id="MobiDB-lite"/>
    </source>
</evidence>
<dbReference type="OMA" id="THIFIAK"/>
<accession>G0QVH1</accession>
<dbReference type="GeneID" id="14906897"/>
<dbReference type="EMBL" id="GL983944">
    <property type="protein sequence ID" value="EGR30781.1"/>
    <property type="molecule type" value="Genomic_DNA"/>
</dbReference>
<dbReference type="Gene3D" id="2.60.200.20">
    <property type="match status" value="2"/>
</dbReference>
<sequence length="349" mass="41025">MINSKKNTTCEDIVIGRQETIKELEQQEIFPNDIVLPPSDRSISRIHCKIITKDGFRIPKPFSYQFCIFLKALKHYQCNLPDFIIKEIWDFCRNKYAFYIVDIGSAMGTYVKIKYEKSQILEKGQAFLIGADRQFYIIDVNHNNRGKDSNHQEDFINFLLTEKKENNTIIHGLSNEEFQQFEVLYNQLNQENNNNQDTLGLEYKMNLRPFVKVKISQNGNPHIFVLNEQNIQQEFKIGRSQECAIQINVNTISRKQSRIIYQDNKWQIRDGDFQKESANGTWVSLSDYREKSQGKQESEPKEIEDGTEIKVSDSILKIEIHNNKKNLKQQNSFITDSDKKYMDIEKLLK</sequence>
<dbReference type="PANTHER" id="PTHR46210:SF1">
    <property type="entry name" value="FHA DOMAIN-CONTAINING PROTEIN"/>
    <property type="match status" value="1"/>
</dbReference>
<proteinExistence type="predicted"/>
<organism evidence="3 4">
    <name type="scientific">Ichthyophthirius multifiliis</name>
    <name type="common">White spot disease agent</name>
    <name type="synonym">Ich</name>
    <dbReference type="NCBI Taxonomy" id="5932"/>
    <lineage>
        <taxon>Eukaryota</taxon>
        <taxon>Sar</taxon>
        <taxon>Alveolata</taxon>
        <taxon>Ciliophora</taxon>
        <taxon>Intramacronucleata</taxon>
        <taxon>Oligohymenophorea</taxon>
        <taxon>Hymenostomatida</taxon>
        <taxon>Ophryoglenina</taxon>
        <taxon>Ichthyophthirius</taxon>
    </lineage>
</organism>
<dbReference type="AlphaFoldDB" id="G0QVH1"/>
<dbReference type="InParanoid" id="G0QVH1"/>
<dbReference type="Pfam" id="PF00498">
    <property type="entry name" value="FHA"/>
    <property type="match status" value="1"/>
</dbReference>
<name>G0QVH1_ICHMU</name>
<evidence type="ECO:0000313" key="4">
    <source>
        <dbReference type="Proteomes" id="UP000008983"/>
    </source>
</evidence>
<protein>
    <recommendedName>
        <fullName evidence="2">FHA domain-containing protein</fullName>
    </recommendedName>
</protein>
<feature type="domain" description="FHA" evidence="2">
    <location>
        <begin position="235"/>
        <end position="288"/>
    </location>
</feature>
<dbReference type="SMART" id="SM00240">
    <property type="entry name" value="FHA"/>
    <property type="match status" value="2"/>
</dbReference>
<feature type="region of interest" description="Disordered" evidence="1">
    <location>
        <begin position="287"/>
        <end position="306"/>
    </location>
</feature>
<dbReference type="InterPro" id="IPR000253">
    <property type="entry name" value="FHA_dom"/>
</dbReference>
<evidence type="ECO:0000313" key="3">
    <source>
        <dbReference type="EMBL" id="EGR30781.1"/>
    </source>
</evidence>
<dbReference type="PROSITE" id="PS50006">
    <property type="entry name" value="FHA_DOMAIN"/>
    <property type="match status" value="2"/>
</dbReference>
<dbReference type="SUPFAM" id="SSF49879">
    <property type="entry name" value="SMAD/FHA domain"/>
    <property type="match status" value="2"/>
</dbReference>
<dbReference type="CDD" id="cd00060">
    <property type="entry name" value="FHA"/>
    <property type="match status" value="2"/>
</dbReference>
<feature type="domain" description="FHA" evidence="2">
    <location>
        <begin position="13"/>
        <end position="50"/>
    </location>
</feature>
<dbReference type="eggNOG" id="ENOG502SPB2">
    <property type="taxonomic scope" value="Eukaryota"/>
</dbReference>
<dbReference type="PANTHER" id="PTHR46210">
    <property type="entry name" value="FHA DOMAIN-CONTAINING PROTEIN"/>
    <property type="match status" value="1"/>
</dbReference>
<gene>
    <name evidence="3" type="ORF">IMG5_123680</name>
</gene>
<evidence type="ECO:0000259" key="2">
    <source>
        <dbReference type="PROSITE" id="PS50006"/>
    </source>
</evidence>
<dbReference type="OrthoDB" id="312994at2759"/>
<keyword evidence="4" id="KW-1185">Reference proteome</keyword>
<dbReference type="InterPro" id="IPR008984">
    <property type="entry name" value="SMAD_FHA_dom_sf"/>
</dbReference>
<reference evidence="3 4" key="1">
    <citation type="submission" date="2011-07" db="EMBL/GenBank/DDBJ databases">
        <authorList>
            <person name="Coyne R."/>
            <person name="Brami D."/>
            <person name="Johnson J."/>
            <person name="Hostetler J."/>
            <person name="Hannick L."/>
            <person name="Clark T."/>
            <person name="Cassidy-Hanley D."/>
            <person name="Inman J."/>
        </authorList>
    </citation>
    <scope>NUCLEOTIDE SEQUENCE [LARGE SCALE GENOMIC DNA]</scope>
    <source>
        <strain evidence="3 4">G5</strain>
    </source>
</reference>